<organism evidence="3 4">
    <name type="scientific">Methylobacterium bullatum</name>
    <dbReference type="NCBI Taxonomy" id="570505"/>
    <lineage>
        <taxon>Bacteria</taxon>
        <taxon>Pseudomonadati</taxon>
        <taxon>Pseudomonadota</taxon>
        <taxon>Alphaproteobacteria</taxon>
        <taxon>Hyphomicrobiales</taxon>
        <taxon>Methylobacteriaceae</taxon>
        <taxon>Methylobacterium</taxon>
    </lineage>
</organism>
<dbReference type="RefSeq" id="WP_192216201.1">
    <property type="nucleotide sequence ID" value="NZ_BPQF01000001.1"/>
</dbReference>
<evidence type="ECO:0000313" key="3">
    <source>
        <dbReference type="EMBL" id="GJD37748.1"/>
    </source>
</evidence>
<evidence type="ECO:0000313" key="4">
    <source>
        <dbReference type="Proteomes" id="UP001055307"/>
    </source>
</evidence>
<reference evidence="3" key="1">
    <citation type="journal article" date="2016" name="Front. Microbiol.">
        <title>Genome Sequence of the Piezophilic, Mesophilic Sulfate-Reducing Bacterium Desulfovibrio indicus J2T.</title>
        <authorList>
            <person name="Cao J."/>
            <person name="Maignien L."/>
            <person name="Shao Z."/>
            <person name="Alain K."/>
            <person name="Jebbar M."/>
        </authorList>
    </citation>
    <scope>NUCLEOTIDE SEQUENCE</scope>
    <source>
        <strain evidence="3">DSM 21893</strain>
    </source>
</reference>
<proteinExistence type="predicted"/>
<dbReference type="AlphaFoldDB" id="A0AAV4Z1Z0"/>
<protein>
    <recommendedName>
        <fullName evidence="2">Phage capsid-like C-terminal domain-containing protein</fullName>
    </recommendedName>
</protein>
<dbReference type="InterPro" id="IPR054612">
    <property type="entry name" value="Phage_capsid-like_C"/>
</dbReference>
<dbReference type="SUPFAM" id="SSF56563">
    <property type="entry name" value="Major capsid protein gp5"/>
    <property type="match status" value="1"/>
</dbReference>
<dbReference type="EMBL" id="BPQF01000001">
    <property type="protein sequence ID" value="GJD37748.1"/>
    <property type="molecule type" value="Genomic_DNA"/>
</dbReference>
<dbReference type="Gene3D" id="3.30.2400.10">
    <property type="entry name" value="Major capsid protein gp5"/>
    <property type="match status" value="1"/>
</dbReference>
<dbReference type="Proteomes" id="UP001055307">
    <property type="component" value="Unassembled WGS sequence"/>
</dbReference>
<sequence length="423" mass="45963">MNRHIPLAGGSAAFLAANTIGRFRIAFDNPENLGAAVMQRLDTNHTETKGLFTKADERLGKTEAQIGEVRESLRDMDARIADAEQKAARRGGGGGLAAPKSWGQRFVESDEYKSAEGHRDRQGQRFRAEVASTEIEHKNITSVTASGGSLVQRDQRVNDISMLPWNQFTVRDLVAPGTTNSNAVSYPRMTSRTVGAAMVAEGALKPQSDLAFEEVTAPVRTLAHYFLATRQILDDAPALAATIDAEARAGLADVEDAQLLFGDGTGQNLLGLVPQASAFVKQWTNAMGSPLDVLIQAIAQVEALNWKVDGMVLNAVDWRMLQAMKDTQGRYIGNSPFEASVLQRIWQTPVATTNRMPKGTFLVGPFKTQAQIFDRMGVEVLASSEDGDNFRRNLITLRAEERLAFTVKRPASFVTGSLTASLA</sequence>
<dbReference type="Gene3D" id="3.30.2320.10">
    <property type="entry name" value="hypothetical protein PF0899 domain"/>
    <property type="match status" value="1"/>
</dbReference>
<name>A0AAV4Z1Z0_9HYPH</name>
<comment type="caution">
    <text evidence="3">The sequence shown here is derived from an EMBL/GenBank/DDBJ whole genome shotgun (WGS) entry which is preliminary data.</text>
</comment>
<gene>
    <name evidence="3" type="ORF">OICFNHDK_0186</name>
</gene>
<reference evidence="3" key="2">
    <citation type="submission" date="2021-08" db="EMBL/GenBank/DDBJ databases">
        <authorList>
            <person name="Tani A."/>
            <person name="Ola A."/>
            <person name="Ogura Y."/>
            <person name="Katsura K."/>
            <person name="Hayashi T."/>
        </authorList>
    </citation>
    <scope>NUCLEOTIDE SEQUENCE</scope>
    <source>
        <strain evidence="3">DSM 21893</strain>
    </source>
</reference>
<comment type="subcellular location">
    <subcellularLocation>
        <location evidence="1">Virion</location>
    </subcellularLocation>
</comment>
<dbReference type="Pfam" id="PF05065">
    <property type="entry name" value="Phage_capsid"/>
    <property type="match status" value="1"/>
</dbReference>
<accession>A0AAV4Z1Z0</accession>
<dbReference type="NCBIfam" id="TIGR01554">
    <property type="entry name" value="major_cap_HK97"/>
    <property type="match status" value="1"/>
</dbReference>
<evidence type="ECO:0000259" key="2">
    <source>
        <dbReference type="Pfam" id="PF05065"/>
    </source>
</evidence>
<keyword evidence="4" id="KW-1185">Reference proteome</keyword>
<feature type="domain" description="Phage capsid-like C-terminal" evidence="2">
    <location>
        <begin position="147"/>
        <end position="416"/>
    </location>
</feature>
<dbReference type="InterPro" id="IPR024455">
    <property type="entry name" value="Phage_capsid"/>
</dbReference>
<evidence type="ECO:0000256" key="1">
    <source>
        <dbReference type="ARBA" id="ARBA00004328"/>
    </source>
</evidence>